<dbReference type="Gene3D" id="1.10.1520.10">
    <property type="entry name" value="Ribonuclease III domain"/>
    <property type="match status" value="1"/>
</dbReference>
<proteinExistence type="predicted"/>
<dbReference type="PANTHER" id="PTHR48016">
    <property type="entry name" value="MAP KINASE KINASE KINASE SSK2-RELATED-RELATED"/>
    <property type="match status" value="1"/>
</dbReference>
<dbReference type="SUPFAM" id="SSF56112">
    <property type="entry name" value="Protein kinase-like (PK-like)"/>
    <property type="match status" value="1"/>
</dbReference>
<dbReference type="GO" id="GO:0000165">
    <property type="term" value="P:MAPK cascade"/>
    <property type="evidence" value="ECO:0007669"/>
    <property type="project" value="UniProtKB-ARBA"/>
</dbReference>
<feature type="compositionally biased region" description="Polar residues" evidence="6">
    <location>
        <begin position="1155"/>
        <end position="1167"/>
    </location>
</feature>
<dbReference type="CDD" id="cd00593">
    <property type="entry name" value="RIBOc"/>
    <property type="match status" value="1"/>
</dbReference>
<feature type="compositionally biased region" description="Basic and acidic residues" evidence="6">
    <location>
        <begin position="640"/>
        <end position="658"/>
    </location>
</feature>
<feature type="domain" description="RNase III" evidence="8">
    <location>
        <begin position="62"/>
        <end position="145"/>
    </location>
</feature>
<organism evidence="9 10">
    <name type="scientific">Leucocoprinus birnbaumii</name>
    <dbReference type="NCBI Taxonomy" id="56174"/>
    <lineage>
        <taxon>Eukaryota</taxon>
        <taxon>Fungi</taxon>
        <taxon>Dikarya</taxon>
        <taxon>Basidiomycota</taxon>
        <taxon>Agaricomycotina</taxon>
        <taxon>Agaricomycetes</taxon>
        <taxon>Agaricomycetidae</taxon>
        <taxon>Agaricales</taxon>
        <taxon>Agaricineae</taxon>
        <taxon>Agaricaceae</taxon>
        <taxon>Leucocoprinus</taxon>
    </lineage>
</organism>
<feature type="binding site" evidence="5">
    <location>
        <position position="384"/>
    </location>
    <ligand>
        <name>ATP</name>
        <dbReference type="ChEBI" id="CHEBI:30616"/>
    </ligand>
</feature>
<feature type="compositionally biased region" description="Basic and acidic residues" evidence="6">
    <location>
        <begin position="1122"/>
        <end position="1133"/>
    </location>
</feature>
<dbReference type="PANTHER" id="PTHR48016:SF48">
    <property type="entry name" value="SERINE_THREONINE-PROTEIN KINASE BCK1_SLK1_SSP31"/>
    <property type="match status" value="1"/>
</dbReference>
<evidence type="ECO:0000256" key="6">
    <source>
        <dbReference type="SAM" id="MobiDB-lite"/>
    </source>
</evidence>
<evidence type="ECO:0000256" key="5">
    <source>
        <dbReference type="PROSITE-ProRule" id="PRU10141"/>
    </source>
</evidence>
<feature type="compositionally biased region" description="Pro residues" evidence="6">
    <location>
        <begin position="911"/>
        <end position="950"/>
    </location>
</feature>
<feature type="compositionally biased region" description="Polar residues" evidence="6">
    <location>
        <begin position="310"/>
        <end position="323"/>
    </location>
</feature>
<feature type="domain" description="Protein kinase" evidence="7">
    <location>
        <begin position="355"/>
        <end position="621"/>
    </location>
</feature>
<feature type="compositionally biased region" description="Low complexity" evidence="6">
    <location>
        <begin position="951"/>
        <end position="960"/>
    </location>
</feature>
<dbReference type="GO" id="GO:0004672">
    <property type="term" value="F:protein kinase activity"/>
    <property type="evidence" value="ECO:0007669"/>
    <property type="project" value="InterPro"/>
</dbReference>
<feature type="region of interest" description="Disordered" evidence="6">
    <location>
        <begin position="285"/>
        <end position="324"/>
    </location>
</feature>
<dbReference type="SUPFAM" id="SSF69065">
    <property type="entry name" value="RNase III domain-like"/>
    <property type="match status" value="1"/>
</dbReference>
<dbReference type="GO" id="GO:0006396">
    <property type="term" value="P:RNA processing"/>
    <property type="evidence" value="ECO:0007669"/>
    <property type="project" value="InterPro"/>
</dbReference>
<feature type="compositionally biased region" description="Polar residues" evidence="6">
    <location>
        <begin position="1053"/>
        <end position="1072"/>
    </location>
</feature>
<dbReference type="InterPro" id="IPR000999">
    <property type="entry name" value="RNase_III_dom"/>
</dbReference>
<evidence type="ECO:0000313" key="10">
    <source>
        <dbReference type="Proteomes" id="UP001213000"/>
    </source>
</evidence>
<dbReference type="InterPro" id="IPR017441">
    <property type="entry name" value="Protein_kinase_ATP_BS"/>
</dbReference>
<dbReference type="InterPro" id="IPR011009">
    <property type="entry name" value="Kinase-like_dom_sf"/>
</dbReference>
<reference evidence="9" key="1">
    <citation type="submission" date="2022-07" db="EMBL/GenBank/DDBJ databases">
        <title>Genome Sequence of Leucocoprinus birnbaumii.</title>
        <authorList>
            <person name="Buettner E."/>
        </authorList>
    </citation>
    <scope>NUCLEOTIDE SEQUENCE</scope>
    <source>
        <strain evidence="9">VT141</strain>
    </source>
</reference>
<dbReference type="Proteomes" id="UP001213000">
    <property type="component" value="Unassembled WGS sequence"/>
</dbReference>
<dbReference type="GO" id="GO:0005524">
    <property type="term" value="F:ATP binding"/>
    <property type="evidence" value="ECO:0007669"/>
    <property type="project" value="UniProtKB-UniRule"/>
</dbReference>
<comment type="caution">
    <text evidence="9">The sequence shown here is derived from an EMBL/GenBank/DDBJ whole genome shotgun (WGS) entry which is preliminary data.</text>
</comment>
<feature type="compositionally biased region" description="Pro residues" evidence="6">
    <location>
        <begin position="691"/>
        <end position="701"/>
    </location>
</feature>
<feature type="compositionally biased region" description="Basic and acidic residues" evidence="6">
    <location>
        <begin position="981"/>
        <end position="995"/>
    </location>
</feature>
<dbReference type="PROSITE" id="PS00108">
    <property type="entry name" value="PROTEIN_KINASE_ST"/>
    <property type="match status" value="1"/>
</dbReference>
<gene>
    <name evidence="9" type="ORF">NP233_g3025</name>
</gene>
<keyword evidence="3" id="KW-0418">Kinase</keyword>
<dbReference type="PROSITE" id="PS50011">
    <property type="entry name" value="PROTEIN_KINASE_DOM"/>
    <property type="match status" value="1"/>
</dbReference>
<dbReference type="InterPro" id="IPR036389">
    <property type="entry name" value="RNase_III_sf"/>
</dbReference>
<dbReference type="Pfam" id="PF00069">
    <property type="entry name" value="Pkinase"/>
    <property type="match status" value="1"/>
</dbReference>
<feature type="compositionally biased region" description="Polar residues" evidence="6">
    <location>
        <begin position="1034"/>
        <end position="1044"/>
    </location>
</feature>
<keyword evidence="4 5" id="KW-0067">ATP-binding</keyword>
<dbReference type="PROSITE" id="PS50142">
    <property type="entry name" value="RNASE_3_2"/>
    <property type="match status" value="1"/>
</dbReference>
<evidence type="ECO:0000313" key="9">
    <source>
        <dbReference type="EMBL" id="KAJ3572523.1"/>
    </source>
</evidence>
<feature type="compositionally biased region" description="Low complexity" evidence="6">
    <location>
        <begin position="885"/>
        <end position="902"/>
    </location>
</feature>
<dbReference type="Pfam" id="PF00636">
    <property type="entry name" value="Ribonuclease_3"/>
    <property type="match status" value="1"/>
</dbReference>
<evidence type="ECO:0000259" key="7">
    <source>
        <dbReference type="PROSITE" id="PS50011"/>
    </source>
</evidence>
<dbReference type="InterPro" id="IPR050538">
    <property type="entry name" value="MAP_kinase_kinase_kinase"/>
</dbReference>
<keyword evidence="1" id="KW-0808">Transferase</keyword>
<dbReference type="SMART" id="SM00220">
    <property type="entry name" value="S_TKc"/>
    <property type="match status" value="1"/>
</dbReference>
<feature type="region of interest" description="Disordered" evidence="6">
    <location>
        <begin position="640"/>
        <end position="1167"/>
    </location>
</feature>
<dbReference type="GO" id="GO:0004525">
    <property type="term" value="F:ribonuclease III activity"/>
    <property type="evidence" value="ECO:0007669"/>
    <property type="project" value="InterPro"/>
</dbReference>
<evidence type="ECO:0000256" key="4">
    <source>
        <dbReference type="ARBA" id="ARBA00022840"/>
    </source>
</evidence>
<name>A0AAD5VX81_9AGAR</name>
<evidence type="ECO:0000256" key="1">
    <source>
        <dbReference type="ARBA" id="ARBA00022679"/>
    </source>
</evidence>
<feature type="compositionally biased region" description="Low complexity" evidence="6">
    <location>
        <begin position="818"/>
        <end position="844"/>
    </location>
</feature>
<keyword evidence="2 5" id="KW-0547">Nucleotide-binding</keyword>
<keyword evidence="10" id="KW-1185">Reference proteome</keyword>
<protein>
    <recommendedName>
        <fullName evidence="11">Protein kinase domain-containing protein</fullName>
    </recommendedName>
</protein>
<evidence type="ECO:0008006" key="11">
    <source>
        <dbReference type="Google" id="ProtNLM"/>
    </source>
</evidence>
<dbReference type="InterPro" id="IPR008271">
    <property type="entry name" value="Ser/Thr_kinase_AS"/>
</dbReference>
<dbReference type="PROSITE" id="PS00517">
    <property type="entry name" value="RNASE_3_1"/>
    <property type="match status" value="1"/>
</dbReference>
<dbReference type="AlphaFoldDB" id="A0AAD5VX81"/>
<feature type="compositionally biased region" description="Polar residues" evidence="6">
    <location>
        <begin position="285"/>
        <end position="302"/>
    </location>
</feature>
<evidence type="ECO:0000256" key="3">
    <source>
        <dbReference type="ARBA" id="ARBA00022777"/>
    </source>
</evidence>
<evidence type="ECO:0000259" key="8">
    <source>
        <dbReference type="PROSITE" id="PS50142"/>
    </source>
</evidence>
<accession>A0AAD5VX81</accession>
<evidence type="ECO:0000256" key="2">
    <source>
        <dbReference type="ARBA" id="ARBA00022741"/>
    </source>
</evidence>
<dbReference type="PROSITE" id="PS00107">
    <property type="entry name" value="PROTEIN_KINASE_ATP"/>
    <property type="match status" value="1"/>
</dbReference>
<dbReference type="EMBL" id="JANIEX010000139">
    <property type="protein sequence ID" value="KAJ3572523.1"/>
    <property type="molecule type" value="Genomic_DNA"/>
</dbReference>
<dbReference type="Gene3D" id="1.10.510.10">
    <property type="entry name" value="Transferase(Phosphotransferase) domain 1"/>
    <property type="match status" value="1"/>
</dbReference>
<dbReference type="InterPro" id="IPR000719">
    <property type="entry name" value="Prot_kinase_dom"/>
</dbReference>
<feature type="compositionally biased region" description="Polar residues" evidence="6">
    <location>
        <begin position="1103"/>
        <end position="1112"/>
    </location>
</feature>
<sequence>MATRYPPSPPHHRPLQLYPAPWHPTSKQGMVFHKLVKTMYHESFHFRLPLISSESWDTVVYSSHETEKLEFLGDGAIGDAVGEILVNLRPHGTPHEFTQIKSVLTCNAFFAQLMVKLGLHRNGDALKALADAFESIIGLFKKEQGGQAVVNWAWEYFGPMASAAWELWDEFGWALNTGEDIYSARRHVCYVICCINVPVEDIAKIVMVLRDPALEALIGHSIFVCPATKAWQIPIVGSADFECGQKVLGSSSKIEIGRGVPAIAMQPPSPCRICWPVPTMTRQPSYESNTWTRQPSRPTNPSGRLPFSPSPTNRPSTGTSSYRSLRPARSFYDRSLEEEEGSQTELPHTQATFQWMRGELLGQGSYGRVYMALNVTTGELMAVKQVEVQGEHKPANQDALKFLAFENTTLRDLDHQNVVQYLGYEASPEVLSLFLEYVPGGTIATLLHKYGRFREEVTKSFTKQILDGLEYLHSHGILHRDLKPDNILVEPVGICKISDFGISKRVGDMYNAKNHTLMRGTVHYMAPEILGSNENRYDGKIDIWSVGCMVMEMWTGEKPWGPDENFMSIMLKLREVQSPPPLPAQLQKELAPNAHNFRESCFYINPVQRPSAAELKQHPYLWLPLTWVFNENEIFHPSREKRVGVSTRKQRDYKDDGATYRPKRNGDNTIRPQDVHRVDSSASETVRPSAPQLPPRGPSPPIVVIEPLHRPHVVPPPSPSPVEEQDNATSESSTSSRRSGKRIRYRVANPGGDEATTRYEFVPPPLPVASPYSARLGTSSKHNLTYMPEPDRNPPPRSRSSSNPHFAPTPPDSSSGFSPRSHTSSKSSSSSSSSLPQSSSTEDSSTWKRPPGTAPGTAHGTAPGTVSGTAPGTPVTAPVNRMRASSSSSSHSRSEQGSSSSSGYHRQLRTPPHPTVPPPPVPPLQTPPPSTVARTPPPLPTTPLPVPPSSSPSLSYATLPQTTTKPQAPEDALGRPNASDVVRRLGDYFPDHDLDQPVVVPSSSTDDLTERPTPSIPPPGRPHRVTRNFEDETTPGSSTSQQHRMTGLISGRFSFSQPSSLNLFSSLRTGSATRREQPSPPSSSSANRRYTNHPPESAAASPVSRSDANSSRRLGYTKSIRRVAEERQSNPDKARRRTLWGIKMEELRALPPTPGSSRQNDSGFDDS</sequence>